<sequence length="131" mass="13946">MSTSDTTLVAVCGLHMRGFPLEKQLLERGGTFVRESTTAAKYRLLKLPTTPAKPGLIKLTNGGAPIALELWELPLTAFGSFVALIPSPLGIGKVELADGTEVPGFICEGYASEWAGAEDITSLGSWRNLNK</sequence>
<dbReference type="Gene3D" id="3.10.490.10">
    <property type="entry name" value="Gamma-glutamyl cyclotransferase-like"/>
    <property type="match status" value="1"/>
</dbReference>
<dbReference type="Proteomes" id="UP001596108">
    <property type="component" value="Unassembled WGS sequence"/>
</dbReference>
<organism evidence="2 3">
    <name type="scientific">Cohnella yongneupensis</name>
    <dbReference type="NCBI Taxonomy" id="425006"/>
    <lineage>
        <taxon>Bacteria</taxon>
        <taxon>Bacillati</taxon>
        <taxon>Bacillota</taxon>
        <taxon>Bacilli</taxon>
        <taxon>Bacillales</taxon>
        <taxon>Paenibacillaceae</taxon>
        <taxon>Cohnella</taxon>
    </lineage>
</organism>
<dbReference type="RefSeq" id="WP_378110738.1">
    <property type="nucleotide sequence ID" value="NZ_JBHSNC010000013.1"/>
</dbReference>
<reference evidence="3" key="1">
    <citation type="journal article" date="2019" name="Int. J. Syst. Evol. Microbiol.">
        <title>The Global Catalogue of Microorganisms (GCM) 10K type strain sequencing project: providing services to taxonomists for standard genome sequencing and annotation.</title>
        <authorList>
            <consortium name="The Broad Institute Genomics Platform"/>
            <consortium name="The Broad Institute Genome Sequencing Center for Infectious Disease"/>
            <person name="Wu L."/>
            <person name="Ma J."/>
        </authorList>
    </citation>
    <scope>NUCLEOTIDE SEQUENCE [LARGE SCALE GENOMIC DNA]</scope>
    <source>
        <strain evidence="3">CGMCC 1.18578</strain>
    </source>
</reference>
<evidence type="ECO:0000313" key="3">
    <source>
        <dbReference type="Proteomes" id="UP001596108"/>
    </source>
</evidence>
<name>A0ABW0QX61_9BACL</name>
<evidence type="ECO:0000313" key="2">
    <source>
        <dbReference type="EMBL" id="MFC5528874.1"/>
    </source>
</evidence>
<gene>
    <name evidence="2" type="ORF">ACFPQ4_05320</name>
</gene>
<comment type="caution">
    <text evidence="2">The sequence shown here is derived from an EMBL/GenBank/DDBJ whole genome shotgun (WGS) entry which is preliminary data.</text>
</comment>
<keyword evidence="3" id="KW-1185">Reference proteome</keyword>
<evidence type="ECO:0000259" key="1">
    <source>
        <dbReference type="Pfam" id="PF21986"/>
    </source>
</evidence>
<feature type="domain" description="Allophanate hydrolase C-terminal" evidence="1">
    <location>
        <begin position="8"/>
        <end position="129"/>
    </location>
</feature>
<dbReference type="InterPro" id="IPR053844">
    <property type="entry name" value="AH_C"/>
</dbReference>
<proteinExistence type="predicted"/>
<protein>
    <recommendedName>
        <fullName evidence="1">Allophanate hydrolase C-terminal domain-containing protein</fullName>
    </recommendedName>
</protein>
<dbReference type="Pfam" id="PF21986">
    <property type="entry name" value="AH_C"/>
    <property type="match status" value="1"/>
</dbReference>
<accession>A0ABW0QX61</accession>
<dbReference type="EMBL" id="JBHSNC010000013">
    <property type="protein sequence ID" value="MFC5528874.1"/>
    <property type="molecule type" value="Genomic_DNA"/>
</dbReference>